<name>A0A0G4GPY3_9ALVE</name>
<gene>
    <name evidence="1" type="ORF">Cvel_22875</name>
</gene>
<dbReference type="VEuPathDB" id="CryptoDB:Cvel_22875"/>
<protein>
    <submittedName>
        <fullName evidence="1">Uncharacterized protein</fullName>
    </submittedName>
</protein>
<proteinExistence type="predicted"/>
<dbReference type="AlphaFoldDB" id="A0A0G4GPY3"/>
<sequence>MLGPVRVGLSTAAAAAVADVGVPAVPAAAGFMRVAGSAAAGPAGLQQDLHLSAVTMPAKHRSVPAGLLDLEVRPTSAARLPPCLLEAPG</sequence>
<accession>A0A0G4GPY3</accession>
<organism evidence="1">
    <name type="scientific">Chromera velia CCMP2878</name>
    <dbReference type="NCBI Taxonomy" id="1169474"/>
    <lineage>
        <taxon>Eukaryota</taxon>
        <taxon>Sar</taxon>
        <taxon>Alveolata</taxon>
        <taxon>Colpodellida</taxon>
        <taxon>Chromeraceae</taxon>
        <taxon>Chromera</taxon>
    </lineage>
</organism>
<dbReference type="EMBL" id="CDMZ01001432">
    <property type="protein sequence ID" value="CEM32440.1"/>
    <property type="molecule type" value="Genomic_DNA"/>
</dbReference>
<reference evidence="1" key="1">
    <citation type="submission" date="2014-11" db="EMBL/GenBank/DDBJ databases">
        <authorList>
            <person name="Otto D Thomas"/>
            <person name="Naeem Raeece"/>
        </authorList>
    </citation>
    <scope>NUCLEOTIDE SEQUENCE</scope>
</reference>
<evidence type="ECO:0000313" key="1">
    <source>
        <dbReference type="EMBL" id="CEM32440.1"/>
    </source>
</evidence>